<sequence length="121" mass="14391">MVLERYRMPSTHLWKPVLAEILSCNLLFLPSLFKHSHFTLCKLNVRKKTEKIKNFRKYCNYSFTFLYTDFFTPNGLTYRASLRLRGVTILERGGRFLYSVSDILIFLFYIIISSNNISNKF</sequence>
<reference evidence="3" key="2">
    <citation type="submission" date="2021-02" db="UniProtKB">
        <authorList>
            <consortium name="EnsemblMetazoa"/>
        </authorList>
    </citation>
    <scope>IDENTIFICATION</scope>
    <source>
        <strain evidence="3">JHB</strain>
    </source>
</reference>
<dbReference type="InParanoid" id="B0WEK5"/>
<evidence type="ECO:0000313" key="3">
    <source>
        <dbReference type="EnsemblMetazoa" id="CPIJ005716-PA"/>
    </source>
</evidence>
<keyword evidence="1" id="KW-0472">Membrane</keyword>
<reference evidence="2" key="1">
    <citation type="submission" date="2007-03" db="EMBL/GenBank/DDBJ databases">
        <title>Annotation of Culex pipiens quinquefasciatus.</title>
        <authorList>
            <consortium name="The Broad Institute Genome Sequencing Platform"/>
            <person name="Atkinson P.W."/>
            <person name="Hemingway J."/>
            <person name="Christensen B.M."/>
            <person name="Higgs S."/>
            <person name="Kodira C."/>
            <person name="Hannick L."/>
            <person name="Megy K."/>
            <person name="O'Leary S."/>
            <person name="Pearson M."/>
            <person name="Haas B.J."/>
            <person name="Mauceli E."/>
            <person name="Wortman J.R."/>
            <person name="Lee N.H."/>
            <person name="Guigo R."/>
            <person name="Stanke M."/>
            <person name="Alvarado L."/>
            <person name="Amedeo P."/>
            <person name="Antoine C.H."/>
            <person name="Arensburger P."/>
            <person name="Bidwell S.L."/>
            <person name="Crawford M."/>
            <person name="Camaro F."/>
            <person name="Devon K."/>
            <person name="Engels R."/>
            <person name="Hammond M."/>
            <person name="Howarth C."/>
            <person name="Koehrsen M."/>
            <person name="Lawson D."/>
            <person name="Montgomery P."/>
            <person name="Nene V."/>
            <person name="Nusbaum C."/>
            <person name="Puiu D."/>
            <person name="Romero-Severson J."/>
            <person name="Severson D.W."/>
            <person name="Shumway M."/>
            <person name="Sisk P."/>
            <person name="Stolte C."/>
            <person name="Zeng Q."/>
            <person name="Eisenstadt E."/>
            <person name="Fraser-Liggett C."/>
            <person name="Strausberg R."/>
            <person name="Galagan J."/>
            <person name="Birren B."/>
            <person name="Collins F.H."/>
        </authorList>
    </citation>
    <scope>NUCLEOTIDE SEQUENCE [LARGE SCALE GENOMIC DNA]</scope>
    <source>
        <strain evidence="2">JHB</strain>
    </source>
</reference>
<accession>B0WEK5</accession>
<evidence type="ECO:0000313" key="2">
    <source>
        <dbReference type="EMBL" id="EDS45721.1"/>
    </source>
</evidence>
<organism>
    <name type="scientific">Culex quinquefasciatus</name>
    <name type="common">Southern house mosquito</name>
    <name type="synonym">Culex pungens</name>
    <dbReference type="NCBI Taxonomy" id="7176"/>
    <lineage>
        <taxon>Eukaryota</taxon>
        <taxon>Metazoa</taxon>
        <taxon>Ecdysozoa</taxon>
        <taxon>Arthropoda</taxon>
        <taxon>Hexapoda</taxon>
        <taxon>Insecta</taxon>
        <taxon>Pterygota</taxon>
        <taxon>Neoptera</taxon>
        <taxon>Endopterygota</taxon>
        <taxon>Diptera</taxon>
        <taxon>Nematocera</taxon>
        <taxon>Culicoidea</taxon>
        <taxon>Culicidae</taxon>
        <taxon>Culicinae</taxon>
        <taxon>Culicini</taxon>
        <taxon>Culex</taxon>
        <taxon>Culex</taxon>
    </lineage>
</organism>
<evidence type="ECO:0000313" key="4">
    <source>
        <dbReference type="Proteomes" id="UP000002320"/>
    </source>
</evidence>
<protein>
    <submittedName>
        <fullName evidence="2 3">Uncharacterized protein</fullName>
    </submittedName>
</protein>
<dbReference type="HOGENOM" id="CLU_2040347_0_0_1"/>
<feature type="transmembrane region" description="Helical" evidence="1">
    <location>
        <begin position="58"/>
        <end position="76"/>
    </location>
</feature>
<dbReference type="EMBL" id="DS231910">
    <property type="protein sequence ID" value="EDS45721.1"/>
    <property type="molecule type" value="Genomic_DNA"/>
</dbReference>
<keyword evidence="4" id="KW-1185">Reference proteome</keyword>
<feature type="transmembrane region" description="Helical" evidence="1">
    <location>
        <begin position="96"/>
        <end position="112"/>
    </location>
</feature>
<dbReference type="VEuPathDB" id="VectorBase:CPIJ005716"/>
<dbReference type="AlphaFoldDB" id="B0WEK5"/>
<proteinExistence type="predicted"/>
<dbReference type="Proteomes" id="UP000002320">
    <property type="component" value="Unassembled WGS sequence"/>
</dbReference>
<keyword evidence="1" id="KW-1133">Transmembrane helix</keyword>
<gene>
    <name evidence="3" type="primary">6037209</name>
    <name evidence="2" type="ORF">CpipJ_CPIJ005716</name>
</gene>
<dbReference type="KEGG" id="cqu:CpipJ_CPIJ005716"/>
<evidence type="ECO:0000256" key="1">
    <source>
        <dbReference type="SAM" id="Phobius"/>
    </source>
</evidence>
<dbReference type="EnsemblMetazoa" id="CPIJ005716-RA">
    <property type="protein sequence ID" value="CPIJ005716-PA"/>
    <property type="gene ID" value="CPIJ005716"/>
</dbReference>
<keyword evidence="1" id="KW-0812">Transmembrane</keyword>
<name>B0WEK5_CULQU</name>